<feature type="compositionally biased region" description="Basic and acidic residues" evidence="1">
    <location>
        <begin position="1"/>
        <end position="11"/>
    </location>
</feature>
<keyword evidence="3" id="KW-1185">Reference proteome</keyword>
<comment type="caution">
    <text evidence="2">The sequence shown here is derived from an EMBL/GenBank/DDBJ whole genome shotgun (WGS) entry which is preliminary data.</text>
</comment>
<reference evidence="2 3" key="1">
    <citation type="submission" date="2020-08" db="EMBL/GenBank/DDBJ databases">
        <authorList>
            <person name="Hejnol A."/>
        </authorList>
    </citation>
    <scope>NUCLEOTIDE SEQUENCE [LARGE SCALE GENOMIC DNA]</scope>
</reference>
<evidence type="ECO:0000256" key="1">
    <source>
        <dbReference type="SAM" id="MobiDB-lite"/>
    </source>
</evidence>
<gene>
    <name evidence="2" type="ORF">DGYR_LOCUS3416</name>
</gene>
<name>A0A7I8VJ43_9ANNE</name>
<dbReference type="AlphaFoldDB" id="A0A7I8VJ43"/>
<organism evidence="2 3">
    <name type="scientific">Dimorphilus gyrociliatus</name>
    <dbReference type="NCBI Taxonomy" id="2664684"/>
    <lineage>
        <taxon>Eukaryota</taxon>
        <taxon>Metazoa</taxon>
        <taxon>Spiralia</taxon>
        <taxon>Lophotrochozoa</taxon>
        <taxon>Annelida</taxon>
        <taxon>Polychaeta</taxon>
        <taxon>Polychaeta incertae sedis</taxon>
        <taxon>Dinophilidae</taxon>
        <taxon>Dimorphilus</taxon>
    </lineage>
</organism>
<dbReference type="Proteomes" id="UP000549394">
    <property type="component" value="Unassembled WGS sequence"/>
</dbReference>
<dbReference type="EMBL" id="CAJFCJ010000005">
    <property type="protein sequence ID" value="CAD5114588.1"/>
    <property type="molecule type" value="Genomic_DNA"/>
</dbReference>
<sequence length="442" mass="50817">MEDKPKADPEVGPRSGAATEQINHGKTSYFGHLKKSVFDDIQKIEQKKQTEMKKVSTQAWDMVMQIKNKEARLLNELKSFYGQQQNELKNVLDYYSLLQRAPDFTTSSASGILDDQIEGIKSKLQKIQRDVIKPEVVYNSAGIVENFVLGELSYTNNRVEHQREKRISVNGIITRVRSFSNKMYAILKTPNDVTFINVENFNEQYIFNLDYRKYKSSCKDEEEARKLTVAHDLNYKFQSENYDICRGPDGSLYLLVEFESITKARILKAAPNLTAIEENENLTITRGTKPVNKNEIQQMFFSVRDHLLTYDCTTNNFIAYSGDKMIIDTKYYDDALYLLEADMKIHKLTSNRSIIVNSTFQCKNSINYATCLKSLVINLVNNGILLFDANFIYAINTKFETAVIYQQKDIIEGQILGYTKNNGTIVFAVKSQNGKEILLKYF</sequence>
<accession>A0A7I8VJ43</accession>
<evidence type="ECO:0000313" key="3">
    <source>
        <dbReference type="Proteomes" id="UP000549394"/>
    </source>
</evidence>
<evidence type="ECO:0000313" key="2">
    <source>
        <dbReference type="EMBL" id="CAD5114588.1"/>
    </source>
</evidence>
<feature type="region of interest" description="Disordered" evidence="1">
    <location>
        <begin position="1"/>
        <end position="24"/>
    </location>
</feature>
<protein>
    <submittedName>
        <fullName evidence="2">Uncharacterized protein</fullName>
    </submittedName>
</protein>
<proteinExistence type="predicted"/>